<gene>
    <name evidence="1" type="ORF">B296_00025551</name>
</gene>
<reference evidence="1 2" key="1">
    <citation type="journal article" date="2014" name="Agronomy (Basel)">
        <title>A Draft Genome Sequence for Ensete ventricosum, the Drought-Tolerant Tree Against Hunger.</title>
        <authorList>
            <person name="Harrison J."/>
            <person name="Moore K.A."/>
            <person name="Paszkiewicz K."/>
            <person name="Jones T."/>
            <person name="Grant M."/>
            <person name="Ambacheew D."/>
            <person name="Muzemil S."/>
            <person name="Studholme D.J."/>
        </authorList>
    </citation>
    <scope>NUCLEOTIDE SEQUENCE [LARGE SCALE GENOMIC DNA]</scope>
</reference>
<evidence type="ECO:0000313" key="1">
    <source>
        <dbReference type="EMBL" id="RRT70090.1"/>
    </source>
</evidence>
<protein>
    <submittedName>
        <fullName evidence="1">Uncharacterized protein</fullName>
    </submittedName>
</protein>
<comment type="caution">
    <text evidence="1">The sequence shown here is derived from an EMBL/GenBank/DDBJ whole genome shotgun (WGS) entry which is preliminary data.</text>
</comment>
<dbReference type="Proteomes" id="UP000287651">
    <property type="component" value="Unassembled WGS sequence"/>
</dbReference>
<sequence length="103" mass="11023">MIGAMELQPDDGLRSSLSIGPRFRRYSGISPEFARRFTEGIGKLAGNMSGDYRKKTIGLIARIPEVIELVGGLVFTQRRSVVDAGVPQEGGLGSGIVFSAEPL</sequence>
<name>A0A427A1G9_ENSVE</name>
<dbReference type="EMBL" id="AMZH03004131">
    <property type="protein sequence ID" value="RRT70090.1"/>
    <property type="molecule type" value="Genomic_DNA"/>
</dbReference>
<evidence type="ECO:0000313" key="2">
    <source>
        <dbReference type="Proteomes" id="UP000287651"/>
    </source>
</evidence>
<accession>A0A427A1G9</accession>
<proteinExistence type="predicted"/>
<dbReference type="AlphaFoldDB" id="A0A427A1G9"/>
<organism evidence="1 2">
    <name type="scientific">Ensete ventricosum</name>
    <name type="common">Abyssinian banana</name>
    <name type="synonym">Musa ensete</name>
    <dbReference type="NCBI Taxonomy" id="4639"/>
    <lineage>
        <taxon>Eukaryota</taxon>
        <taxon>Viridiplantae</taxon>
        <taxon>Streptophyta</taxon>
        <taxon>Embryophyta</taxon>
        <taxon>Tracheophyta</taxon>
        <taxon>Spermatophyta</taxon>
        <taxon>Magnoliopsida</taxon>
        <taxon>Liliopsida</taxon>
        <taxon>Zingiberales</taxon>
        <taxon>Musaceae</taxon>
        <taxon>Ensete</taxon>
    </lineage>
</organism>